<name>A0AAD4KHU3_9EURO</name>
<keyword evidence="5" id="KW-1185">Reference proteome</keyword>
<dbReference type="Proteomes" id="UP001201262">
    <property type="component" value="Unassembled WGS sequence"/>
</dbReference>
<proteinExistence type="predicted"/>
<dbReference type="RefSeq" id="XP_046067624.1">
    <property type="nucleotide sequence ID" value="XM_046217233.1"/>
</dbReference>
<sequence>MMPLHIILVYLPTSLFITILPILLFIAHTSNSSKPRGCRRLGLPADQSNLSDEFEFSLSPPSATTDIKIKALFTYPLKSCRGIELSTSAVAATGLEYDRQFCIAELIPAHTKKDGESELRWEFRTLRNKEYDKLALVSTEIWLPDPTCQDYGGDLEEVRSGGVLVVQYPRTSSSRILSMGMRLGVVEKSVSFWVPLYPQQQYPVVNVQIWKDFPLAYDYACHLPDSFLNFLTYNTSKKKKITLLRTNPSSYRPIYRNAPRRDVLGYQPHTAFADAYPLHLLSLASVQDVARRCVHAIPRLSARRFRANIIVSGIQAYAEDEWKRILLLPAEPEPEPEPELFHAANPNTEGNDHQSRTNGDRKNVEIYTCCRTVRCKLPNVDPDTGYRHPREPEKTLKGYRCIDKGGGDKLACLGMQCVPAVENFEIRVGDTIAVLERGEHFYIRMLAPGDPEV</sequence>
<comment type="caution">
    <text evidence="4">The sequence shown here is derived from an EMBL/GenBank/DDBJ whole genome shotgun (WGS) entry which is preliminary data.</text>
</comment>
<feature type="region of interest" description="Disordered" evidence="1">
    <location>
        <begin position="333"/>
        <end position="359"/>
    </location>
</feature>
<evidence type="ECO:0000313" key="5">
    <source>
        <dbReference type="Proteomes" id="UP001201262"/>
    </source>
</evidence>
<dbReference type="SUPFAM" id="SSF50800">
    <property type="entry name" value="PK beta-barrel domain-like"/>
    <property type="match status" value="1"/>
</dbReference>
<feature type="domain" description="MOSC" evidence="3">
    <location>
        <begin position="241"/>
        <end position="435"/>
    </location>
</feature>
<dbReference type="GO" id="GO:0030151">
    <property type="term" value="F:molybdenum ion binding"/>
    <property type="evidence" value="ECO:0007669"/>
    <property type="project" value="InterPro"/>
</dbReference>
<dbReference type="GeneID" id="70247520"/>
<reference evidence="4" key="1">
    <citation type="submission" date="2021-12" db="EMBL/GenBank/DDBJ databases">
        <title>Convergent genome expansion in fungi linked to evolution of root-endophyte symbiosis.</title>
        <authorList>
            <consortium name="DOE Joint Genome Institute"/>
            <person name="Ke Y.-H."/>
            <person name="Bonito G."/>
            <person name="Liao H.-L."/>
            <person name="Looney B."/>
            <person name="Rojas-Flechas A."/>
            <person name="Nash J."/>
            <person name="Hameed K."/>
            <person name="Schadt C."/>
            <person name="Martin F."/>
            <person name="Crous P.W."/>
            <person name="Miettinen O."/>
            <person name="Magnuson J.K."/>
            <person name="Labbe J."/>
            <person name="Jacobson D."/>
            <person name="Doktycz M.J."/>
            <person name="Veneault-Fourrey C."/>
            <person name="Kuo A."/>
            <person name="Mondo S."/>
            <person name="Calhoun S."/>
            <person name="Riley R."/>
            <person name="Ohm R."/>
            <person name="LaButti K."/>
            <person name="Andreopoulos B."/>
            <person name="Pangilinan J."/>
            <person name="Nolan M."/>
            <person name="Tritt A."/>
            <person name="Clum A."/>
            <person name="Lipzen A."/>
            <person name="Daum C."/>
            <person name="Barry K."/>
            <person name="Grigoriev I.V."/>
            <person name="Vilgalys R."/>
        </authorList>
    </citation>
    <scope>NUCLEOTIDE SEQUENCE</scope>
    <source>
        <strain evidence="4">PMI_201</strain>
    </source>
</reference>
<dbReference type="InterPro" id="IPR005302">
    <property type="entry name" value="MoCF_Sase_C"/>
</dbReference>
<organism evidence="4 5">
    <name type="scientific">Talaromyces proteolyticus</name>
    <dbReference type="NCBI Taxonomy" id="1131652"/>
    <lineage>
        <taxon>Eukaryota</taxon>
        <taxon>Fungi</taxon>
        <taxon>Dikarya</taxon>
        <taxon>Ascomycota</taxon>
        <taxon>Pezizomycotina</taxon>
        <taxon>Eurotiomycetes</taxon>
        <taxon>Eurotiomycetidae</taxon>
        <taxon>Eurotiales</taxon>
        <taxon>Trichocomaceae</taxon>
        <taxon>Talaromyces</taxon>
        <taxon>Talaromyces sect. Bacilispori</taxon>
    </lineage>
</organism>
<evidence type="ECO:0000259" key="3">
    <source>
        <dbReference type="PROSITE" id="PS51340"/>
    </source>
</evidence>
<dbReference type="GO" id="GO:0003824">
    <property type="term" value="F:catalytic activity"/>
    <property type="evidence" value="ECO:0007669"/>
    <property type="project" value="InterPro"/>
</dbReference>
<dbReference type="PROSITE" id="PS51340">
    <property type="entry name" value="MOSC"/>
    <property type="match status" value="1"/>
</dbReference>
<dbReference type="PANTHER" id="PTHR14237">
    <property type="entry name" value="MOLYBDOPTERIN COFACTOR SULFURASE MOSC"/>
    <property type="match status" value="1"/>
</dbReference>
<accession>A0AAD4KHU3</accession>
<feature type="compositionally biased region" description="Basic and acidic residues" evidence="1">
    <location>
        <begin position="350"/>
        <end position="359"/>
    </location>
</feature>
<dbReference type="Pfam" id="PF03476">
    <property type="entry name" value="MOSC_N"/>
    <property type="match status" value="1"/>
</dbReference>
<dbReference type="InterPro" id="IPR011037">
    <property type="entry name" value="Pyrv_Knase-like_insert_dom_sf"/>
</dbReference>
<gene>
    <name evidence="4" type="ORF">BGW36DRAFT_388489</name>
</gene>
<protein>
    <recommendedName>
        <fullName evidence="3">MOSC domain-containing protein</fullName>
    </recommendedName>
</protein>
<dbReference type="AlphaFoldDB" id="A0AAD4KHU3"/>
<dbReference type="InterPro" id="IPR005303">
    <property type="entry name" value="MOCOS_middle"/>
</dbReference>
<keyword evidence="2" id="KW-1133">Transmembrane helix</keyword>
<dbReference type="Pfam" id="PF03473">
    <property type="entry name" value="MOSC"/>
    <property type="match status" value="1"/>
</dbReference>
<keyword evidence="2" id="KW-0472">Membrane</keyword>
<dbReference type="GO" id="GO:0030170">
    <property type="term" value="F:pyridoxal phosphate binding"/>
    <property type="evidence" value="ECO:0007669"/>
    <property type="project" value="InterPro"/>
</dbReference>
<evidence type="ECO:0000256" key="2">
    <source>
        <dbReference type="SAM" id="Phobius"/>
    </source>
</evidence>
<evidence type="ECO:0000256" key="1">
    <source>
        <dbReference type="SAM" id="MobiDB-lite"/>
    </source>
</evidence>
<keyword evidence="2" id="KW-0812">Transmembrane</keyword>
<dbReference type="PANTHER" id="PTHR14237:SF23">
    <property type="entry name" value="MOSC DOMAIN PROTEIN (AFU_ORTHOLOGUE AFUA_7G05900)"/>
    <property type="match status" value="1"/>
</dbReference>
<evidence type="ECO:0000313" key="4">
    <source>
        <dbReference type="EMBL" id="KAH8691532.1"/>
    </source>
</evidence>
<feature type="transmembrane region" description="Helical" evidence="2">
    <location>
        <begin position="6"/>
        <end position="27"/>
    </location>
</feature>
<dbReference type="EMBL" id="JAJTJA010000012">
    <property type="protein sequence ID" value="KAH8691532.1"/>
    <property type="molecule type" value="Genomic_DNA"/>
</dbReference>